<evidence type="ECO:0000313" key="2">
    <source>
        <dbReference type="EMBL" id="CAF3256034.1"/>
    </source>
</evidence>
<proteinExistence type="predicted"/>
<evidence type="ECO:0000313" key="3">
    <source>
        <dbReference type="EMBL" id="CAF4438773.1"/>
    </source>
</evidence>
<dbReference type="EMBL" id="CAJNYD010000408">
    <property type="protein sequence ID" value="CAF3256034.1"/>
    <property type="molecule type" value="Genomic_DNA"/>
</dbReference>
<dbReference type="SMART" id="SM01126">
    <property type="entry name" value="DDE_Tnp_IS1595"/>
    <property type="match status" value="1"/>
</dbReference>
<comment type="caution">
    <text evidence="3">The sequence shown here is derived from an EMBL/GenBank/DDBJ whole genome shotgun (WGS) entry which is preliminary data.</text>
</comment>
<dbReference type="Proteomes" id="UP000663833">
    <property type="component" value="Unassembled WGS sequence"/>
</dbReference>
<name>A0A820RQQ1_9BILA</name>
<dbReference type="PANTHER" id="PTHR47163">
    <property type="entry name" value="DDE_TNP_IS1595 DOMAIN-CONTAINING PROTEIN"/>
    <property type="match status" value="1"/>
</dbReference>
<evidence type="ECO:0000313" key="4">
    <source>
        <dbReference type="Proteomes" id="UP000663851"/>
    </source>
</evidence>
<dbReference type="Pfam" id="PF12762">
    <property type="entry name" value="DDE_Tnp_IS1595"/>
    <property type="match status" value="1"/>
</dbReference>
<dbReference type="Proteomes" id="UP000663851">
    <property type="component" value="Unassembled WGS sequence"/>
</dbReference>
<organism evidence="3 4">
    <name type="scientific">Rotaria socialis</name>
    <dbReference type="NCBI Taxonomy" id="392032"/>
    <lineage>
        <taxon>Eukaryota</taxon>
        <taxon>Metazoa</taxon>
        <taxon>Spiralia</taxon>
        <taxon>Gnathifera</taxon>
        <taxon>Rotifera</taxon>
        <taxon>Eurotatoria</taxon>
        <taxon>Bdelloidea</taxon>
        <taxon>Philodinida</taxon>
        <taxon>Philodinidae</taxon>
        <taxon>Rotaria</taxon>
    </lineage>
</organism>
<dbReference type="EMBL" id="CAJOBO010002227">
    <property type="protein sequence ID" value="CAF4438773.1"/>
    <property type="molecule type" value="Genomic_DNA"/>
</dbReference>
<evidence type="ECO:0000259" key="1">
    <source>
        <dbReference type="SMART" id="SM01126"/>
    </source>
</evidence>
<sequence>MATFIDIEDIDTMNLRIFHELIITQFNIIQFLQHLQLLPTKTKDTGSCNKKCNDWYLTYVEKRGDEGPGHIVEIDESCFGKRKYQSGRLLKSQWVFDGIDINTKKCFMVPVEQCDAVTLLPILTTSVLPGTTIHSDERRAYHALQHNPAYQYATVNYSVSFVDPKYREYLDVGEKKAKKKQGGFSRTLLNSYLKEFMWRKEFGDSPLKNLILQVNTLFPVN</sequence>
<dbReference type="InterPro" id="IPR053164">
    <property type="entry name" value="IS1016-like_transposase"/>
</dbReference>
<dbReference type="InterPro" id="IPR024445">
    <property type="entry name" value="Tnp_ISXO2-like"/>
</dbReference>
<dbReference type="PANTHER" id="PTHR47163:SF2">
    <property type="entry name" value="SI:DKEY-17M8.2"/>
    <property type="match status" value="1"/>
</dbReference>
<protein>
    <recommendedName>
        <fullName evidence="1">ISXO2-like transposase domain-containing protein</fullName>
    </recommendedName>
</protein>
<dbReference type="AlphaFoldDB" id="A0A820RQQ1"/>
<reference evidence="3" key="1">
    <citation type="submission" date="2021-02" db="EMBL/GenBank/DDBJ databases">
        <authorList>
            <person name="Nowell W R."/>
        </authorList>
    </citation>
    <scope>NUCLEOTIDE SEQUENCE</scope>
</reference>
<feature type="domain" description="ISXO2-like transposase" evidence="1">
    <location>
        <begin position="66"/>
        <end position="201"/>
    </location>
</feature>
<gene>
    <name evidence="3" type="ORF">HFQ381_LOCUS22955</name>
    <name evidence="2" type="ORF">LUA448_LOCUS5115</name>
</gene>
<accession>A0A820RQQ1</accession>